<gene>
    <name evidence="1" type="ORF">BREU_2009</name>
</gene>
<dbReference type="STRING" id="1437610.BREU_2009"/>
<proteinExistence type="predicted"/>
<accession>A0A087CPT4</accession>
<protein>
    <submittedName>
        <fullName evidence="1">Uncharacterized protein</fullName>
    </submittedName>
</protein>
<dbReference type="AlphaFoldDB" id="A0A087CPT4"/>
<sequence length="83" mass="9243">MDEIIQLIDSYVSQLEQYNKILVEDQVNLQNNLRALSEAFSGARSGDVQGFIDSAATARDLYSQAGETVYQAKEQLAQMRDGL</sequence>
<comment type="caution">
    <text evidence="1">The sequence shown here is derived from an EMBL/GenBank/DDBJ whole genome shotgun (WGS) entry which is preliminary data.</text>
</comment>
<name>A0A087CPT4_9BIFI</name>
<evidence type="ECO:0000313" key="1">
    <source>
        <dbReference type="EMBL" id="KFI85284.1"/>
    </source>
</evidence>
<keyword evidence="2" id="KW-1185">Reference proteome</keyword>
<reference evidence="1 2" key="1">
    <citation type="submission" date="2014-03" db="EMBL/GenBank/DDBJ databases">
        <title>Genomics of Bifidobacteria.</title>
        <authorList>
            <person name="Ventura M."/>
            <person name="Milani C."/>
            <person name="Lugli G.A."/>
        </authorList>
    </citation>
    <scope>NUCLEOTIDE SEQUENCE [LARGE SCALE GENOMIC DNA]</scope>
    <source>
        <strain evidence="1 2">DSM 23975</strain>
    </source>
</reference>
<dbReference type="EMBL" id="JGZK01000008">
    <property type="protein sequence ID" value="KFI85284.1"/>
    <property type="molecule type" value="Genomic_DNA"/>
</dbReference>
<evidence type="ECO:0000313" key="2">
    <source>
        <dbReference type="Proteomes" id="UP000028984"/>
    </source>
</evidence>
<organism evidence="1 2">
    <name type="scientific">Bifidobacterium reuteri DSM 23975</name>
    <dbReference type="NCBI Taxonomy" id="1437610"/>
    <lineage>
        <taxon>Bacteria</taxon>
        <taxon>Bacillati</taxon>
        <taxon>Actinomycetota</taxon>
        <taxon>Actinomycetes</taxon>
        <taxon>Bifidobacteriales</taxon>
        <taxon>Bifidobacteriaceae</taxon>
        <taxon>Bifidobacterium</taxon>
    </lineage>
</organism>
<dbReference type="Proteomes" id="UP000028984">
    <property type="component" value="Unassembled WGS sequence"/>
</dbReference>
<dbReference type="RefSeq" id="WP_044089573.1">
    <property type="nucleotide sequence ID" value="NZ_JDUW01000011.1"/>
</dbReference>
<dbReference type="OrthoDB" id="9982186at2"/>